<reference evidence="1 2" key="1">
    <citation type="submission" date="2024-10" db="EMBL/GenBank/DDBJ databases">
        <title>The Natural Products Discovery Center: Release of the First 8490 Sequenced Strains for Exploring Actinobacteria Biosynthetic Diversity.</title>
        <authorList>
            <person name="Kalkreuter E."/>
            <person name="Kautsar S.A."/>
            <person name="Yang D."/>
            <person name="Bader C.D."/>
            <person name="Teijaro C.N."/>
            <person name="Fluegel L."/>
            <person name="Davis C.M."/>
            <person name="Simpson J.R."/>
            <person name="Lauterbach L."/>
            <person name="Steele A.D."/>
            <person name="Gui C."/>
            <person name="Meng S."/>
            <person name="Li G."/>
            <person name="Viehrig K."/>
            <person name="Ye F."/>
            <person name="Su P."/>
            <person name="Kiefer A.F."/>
            <person name="Nichols A."/>
            <person name="Cepeda A.J."/>
            <person name="Yan W."/>
            <person name="Fan B."/>
            <person name="Jiang Y."/>
            <person name="Adhikari A."/>
            <person name="Zheng C.-J."/>
            <person name="Schuster L."/>
            <person name="Cowan T.M."/>
            <person name="Smanski M.J."/>
            <person name="Chevrette M.G."/>
            <person name="De Carvalho L.P.S."/>
            <person name="Shen B."/>
        </authorList>
    </citation>
    <scope>NUCLEOTIDE SEQUENCE [LARGE SCALE GENOMIC DNA]</scope>
    <source>
        <strain evidence="1 2">NPDC001867</strain>
    </source>
</reference>
<accession>A0ABW6TQP6</accession>
<organism evidence="1 2">
    <name type="scientific">Nocardia elegans</name>
    <dbReference type="NCBI Taxonomy" id="300029"/>
    <lineage>
        <taxon>Bacteria</taxon>
        <taxon>Bacillati</taxon>
        <taxon>Actinomycetota</taxon>
        <taxon>Actinomycetes</taxon>
        <taxon>Mycobacteriales</taxon>
        <taxon>Nocardiaceae</taxon>
        <taxon>Nocardia</taxon>
    </lineage>
</organism>
<dbReference type="EMBL" id="JBIATK010000015">
    <property type="protein sequence ID" value="MFF4027552.1"/>
    <property type="molecule type" value="Genomic_DNA"/>
</dbReference>
<sequence>MVNMDFPRNHRGILNELHPKVPQGDDLETCSELINFVVRRSLRLTGEIERYAGEREDLAPTSSLLALAFAGLVANEAIEWVRRWPR</sequence>
<gene>
    <name evidence="1" type="ORF">ACFYY5_32360</name>
</gene>
<dbReference type="RefSeq" id="WP_195021900.1">
    <property type="nucleotide sequence ID" value="NZ_JADLPS010000001.1"/>
</dbReference>
<evidence type="ECO:0000313" key="1">
    <source>
        <dbReference type="EMBL" id="MFF4027552.1"/>
    </source>
</evidence>
<keyword evidence="2" id="KW-1185">Reference proteome</keyword>
<protein>
    <submittedName>
        <fullName evidence="1">Uncharacterized protein</fullName>
    </submittedName>
</protein>
<comment type="caution">
    <text evidence="1">The sequence shown here is derived from an EMBL/GenBank/DDBJ whole genome shotgun (WGS) entry which is preliminary data.</text>
</comment>
<proteinExistence type="predicted"/>
<evidence type="ECO:0000313" key="2">
    <source>
        <dbReference type="Proteomes" id="UP001602089"/>
    </source>
</evidence>
<name>A0ABW6TQP6_9NOCA</name>
<dbReference type="Proteomes" id="UP001602089">
    <property type="component" value="Unassembled WGS sequence"/>
</dbReference>